<keyword evidence="4" id="KW-0378">Hydrolase</keyword>
<feature type="domain" description="Integrase catalytic" evidence="5">
    <location>
        <begin position="243"/>
        <end position="413"/>
    </location>
</feature>
<evidence type="ECO:0000256" key="2">
    <source>
        <dbReference type="ARBA" id="ARBA00022723"/>
    </source>
</evidence>
<dbReference type="GO" id="GO:0006508">
    <property type="term" value="P:proteolysis"/>
    <property type="evidence" value="ECO:0007669"/>
    <property type="project" value="UniProtKB-KW"/>
</dbReference>
<comment type="caution">
    <text evidence="6">The sequence shown here is derived from an EMBL/GenBank/DDBJ whole genome shotgun (WGS) entry which is preliminary data.</text>
</comment>
<evidence type="ECO:0000256" key="3">
    <source>
        <dbReference type="ARBA" id="ARBA00022750"/>
    </source>
</evidence>
<dbReference type="InterPro" id="IPR054722">
    <property type="entry name" value="PolX-like_BBD"/>
</dbReference>
<dbReference type="AlphaFoldDB" id="A0A2K3L865"/>
<keyword evidence="1" id="KW-0645">Protease</keyword>
<evidence type="ECO:0000259" key="5">
    <source>
        <dbReference type="PROSITE" id="PS50994"/>
    </source>
</evidence>
<dbReference type="SUPFAM" id="SSF53098">
    <property type="entry name" value="Ribonuclease H-like"/>
    <property type="match status" value="1"/>
</dbReference>
<dbReference type="Pfam" id="PF00665">
    <property type="entry name" value="rve"/>
    <property type="match status" value="1"/>
</dbReference>
<evidence type="ECO:0000256" key="1">
    <source>
        <dbReference type="ARBA" id="ARBA00022670"/>
    </source>
</evidence>
<dbReference type="Pfam" id="PF13976">
    <property type="entry name" value="gag_pre-integrs"/>
    <property type="match status" value="1"/>
</dbReference>
<reference evidence="6 7" key="2">
    <citation type="journal article" date="2017" name="Front. Plant Sci.">
        <title>Gene Classification and Mining of Molecular Markers Useful in Red Clover (Trifolium pratense) Breeding.</title>
        <authorList>
            <person name="Istvanek J."/>
            <person name="Dluhosova J."/>
            <person name="Dluhos P."/>
            <person name="Patkova L."/>
            <person name="Nedelnik J."/>
            <person name="Repkova J."/>
        </authorList>
    </citation>
    <scope>NUCLEOTIDE SEQUENCE [LARGE SCALE GENOMIC DNA]</scope>
    <source>
        <strain evidence="7">cv. Tatra</strain>
        <tissue evidence="6">Young leaves</tissue>
    </source>
</reference>
<dbReference type="GO" id="GO:0046872">
    <property type="term" value="F:metal ion binding"/>
    <property type="evidence" value="ECO:0007669"/>
    <property type="project" value="UniProtKB-KW"/>
</dbReference>
<dbReference type="PANTHER" id="PTHR42648">
    <property type="entry name" value="TRANSPOSASE, PUTATIVE-RELATED"/>
    <property type="match status" value="1"/>
</dbReference>
<dbReference type="EMBL" id="ASHM01027964">
    <property type="protein sequence ID" value="PNX74724.1"/>
    <property type="molecule type" value="Genomic_DNA"/>
</dbReference>
<evidence type="ECO:0000256" key="4">
    <source>
        <dbReference type="ARBA" id="ARBA00022801"/>
    </source>
</evidence>
<reference evidence="6 7" key="1">
    <citation type="journal article" date="2014" name="Am. J. Bot.">
        <title>Genome assembly and annotation for red clover (Trifolium pratense; Fabaceae).</title>
        <authorList>
            <person name="Istvanek J."/>
            <person name="Jaros M."/>
            <person name="Krenek A."/>
            <person name="Repkova J."/>
        </authorList>
    </citation>
    <scope>NUCLEOTIDE SEQUENCE [LARGE SCALE GENOMIC DNA]</scope>
    <source>
        <strain evidence="7">cv. Tatra</strain>
        <tissue evidence="6">Young leaves</tissue>
    </source>
</reference>
<proteinExistence type="predicted"/>
<sequence>MKAKKQKEAAGGSGRVALASAEPRLSLISQVEYDSKPTSAQHELGNNSHALFTSSHDRYSGWIVDSGATDHMTFCKKDLTTKDTPRRTSIINANGVTYPVIGAGTVSLSPSISLPNTLLVPSLSNKLISVGQATEDLNCVALMYPKFCLFQDILTKEIIGRGTKRGGLYYMEDFNSSRVHNVRHSSGTNEESIWLWHCRLGHPSFDYMKHLLPKLFSGLDQSTFKCDTCILAKSHRVPFSVNLNKSPLGHPFALVHTDVWGPSPITIASSNRWFVTFIDDCTRMTWLYFLKHKNEVFDVFRAFHTMIRTQFSTNVKVLRSDNGGEYVNKQFQAYFQDHGLVHETSCPHTPQQNGVAERKNRHILETARALLIGASVPSKHWEDAVGTAVHLLNRMPSKVLKFETPLQVLANHFTLPSNSLIAPRVFGCVVFVHLHKHQRTKLDPCAVRCVFLGYATNTKGYRCYEPISKRYYTTMDATFLESEYYYSSSPITSHLQEEKVSEDMKWWDCQDCQVTKDVSHETLVNDMFTNGTNETVENIGHDTLVEESDGDGEVVTEHNNVVIVDDENTGHDTEDDKSFLSTPYLLHNRGKPPDRYSPEIAGKSSRYPIANYVSTKGLSEPLKSFAHQLSSSHIPTGVHEALSDQNWSRAIQEEMEALLKNNTWNLVSLPKGKKTVGCKWVFSLKYKVDGSIERYKARLVAKGYTQTYGVDYQETFSPVAKLNTVRVLLSIAANFDWPLHQFDVKNAFLHGDLEEEVAKGFILKQSPRAWFGRFSLAMKKYGFQQSNSDHTLFLKHNKGK</sequence>
<dbReference type="SUPFAM" id="SSF56672">
    <property type="entry name" value="DNA/RNA polymerases"/>
    <property type="match status" value="1"/>
</dbReference>
<dbReference type="Pfam" id="PF22936">
    <property type="entry name" value="Pol_BBD"/>
    <property type="match status" value="1"/>
</dbReference>
<dbReference type="InterPro" id="IPR013103">
    <property type="entry name" value="RVT_2"/>
</dbReference>
<dbReference type="InterPro" id="IPR012337">
    <property type="entry name" value="RNaseH-like_sf"/>
</dbReference>
<dbReference type="GO" id="GO:0003676">
    <property type="term" value="F:nucleic acid binding"/>
    <property type="evidence" value="ECO:0007669"/>
    <property type="project" value="InterPro"/>
</dbReference>
<dbReference type="InterPro" id="IPR039537">
    <property type="entry name" value="Retrotran_Ty1/copia-like"/>
</dbReference>
<name>A0A2K3L865_TRIPR</name>
<dbReference type="Pfam" id="PF25597">
    <property type="entry name" value="SH3_retrovirus"/>
    <property type="match status" value="1"/>
</dbReference>
<dbReference type="InterPro" id="IPR025724">
    <property type="entry name" value="GAG-pre-integrase_dom"/>
</dbReference>
<keyword evidence="2" id="KW-0479">Metal-binding</keyword>
<dbReference type="Proteomes" id="UP000236291">
    <property type="component" value="Unassembled WGS sequence"/>
</dbReference>
<accession>A0A2K3L865</accession>
<dbReference type="GO" id="GO:0015074">
    <property type="term" value="P:DNA integration"/>
    <property type="evidence" value="ECO:0007669"/>
    <property type="project" value="InterPro"/>
</dbReference>
<organism evidence="6 7">
    <name type="scientific">Trifolium pratense</name>
    <name type="common">Red clover</name>
    <dbReference type="NCBI Taxonomy" id="57577"/>
    <lineage>
        <taxon>Eukaryota</taxon>
        <taxon>Viridiplantae</taxon>
        <taxon>Streptophyta</taxon>
        <taxon>Embryophyta</taxon>
        <taxon>Tracheophyta</taxon>
        <taxon>Spermatophyta</taxon>
        <taxon>Magnoliopsida</taxon>
        <taxon>eudicotyledons</taxon>
        <taxon>Gunneridae</taxon>
        <taxon>Pentapetalae</taxon>
        <taxon>rosids</taxon>
        <taxon>fabids</taxon>
        <taxon>Fabales</taxon>
        <taxon>Fabaceae</taxon>
        <taxon>Papilionoideae</taxon>
        <taxon>50 kb inversion clade</taxon>
        <taxon>NPAAA clade</taxon>
        <taxon>Hologalegina</taxon>
        <taxon>IRL clade</taxon>
        <taxon>Trifolieae</taxon>
        <taxon>Trifolium</taxon>
    </lineage>
</organism>
<gene>
    <name evidence="6" type="ORF">L195_g030651</name>
</gene>
<dbReference type="InterPro" id="IPR043502">
    <property type="entry name" value="DNA/RNA_pol_sf"/>
</dbReference>
<evidence type="ECO:0000313" key="7">
    <source>
        <dbReference type="Proteomes" id="UP000236291"/>
    </source>
</evidence>
<feature type="non-terminal residue" evidence="6">
    <location>
        <position position="800"/>
    </location>
</feature>
<dbReference type="InterPro" id="IPR001584">
    <property type="entry name" value="Integrase_cat-core"/>
</dbReference>
<protein>
    <submittedName>
        <fullName evidence="6">Gag-pol polyprotein</fullName>
    </submittedName>
</protein>
<dbReference type="InterPro" id="IPR057670">
    <property type="entry name" value="SH3_retrovirus"/>
</dbReference>
<dbReference type="Pfam" id="PF07727">
    <property type="entry name" value="RVT_2"/>
    <property type="match status" value="1"/>
</dbReference>
<keyword evidence="3" id="KW-0064">Aspartyl protease</keyword>
<dbReference type="PROSITE" id="PS50994">
    <property type="entry name" value="INTEGRASE"/>
    <property type="match status" value="1"/>
</dbReference>
<dbReference type="GO" id="GO:0004190">
    <property type="term" value="F:aspartic-type endopeptidase activity"/>
    <property type="evidence" value="ECO:0007669"/>
    <property type="project" value="UniProtKB-KW"/>
</dbReference>
<dbReference type="PANTHER" id="PTHR42648:SF22">
    <property type="entry name" value="REVERSE TRANSCRIPTASE TY1_COPIA-TYPE DOMAIN-CONTAINING PROTEIN"/>
    <property type="match status" value="1"/>
</dbReference>
<evidence type="ECO:0000313" key="6">
    <source>
        <dbReference type="EMBL" id="PNX74724.1"/>
    </source>
</evidence>
<dbReference type="Gene3D" id="3.30.420.10">
    <property type="entry name" value="Ribonuclease H-like superfamily/Ribonuclease H"/>
    <property type="match status" value="1"/>
</dbReference>
<dbReference type="InterPro" id="IPR036397">
    <property type="entry name" value="RNaseH_sf"/>
</dbReference>